<proteinExistence type="predicted"/>
<sequence>MLKSNSEEPNQAIQGNRSPLPCLMSSHNDIKCSLMKSEGSRAACCVQTSGGRALEPTADVHYPSASSPPGRQAAGALSCVEAGALGGSFPVAAAPPAFCLHKLDLVQHIGLSGD</sequence>
<name>A0ABN8ZE72_RANTA</name>
<reference evidence="1" key="1">
    <citation type="submission" date="2023-04" db="EMBL/GenBank/DDBJ databases">
        <authorList>
            <consortium name="ELIXIR-Norway"/>
        </authorList>
    </citation>
    <scope>NUCLEOTIDE SEQUENCE [LARGE SCALE GENOMIC DNA]</scope>
</reference>
<keyword evidence="2" id="KW-1185">Reference proteome</keyword>
<accession>A0ABN8ZE72</accession>
<evidence type="ECO:0000313" key="1">
    <source>
        <dbReference type="EMBL" id="CAI9171770.1"/>
    </source>
</evidence>
<organism evidence="1 2">
    <name type="scientific">Rangifer tarandus platyrhynchus</name>
    <name type="common">Svalbard reindeer</name>
    <dbReference type="NCBI Taxonomy" id="3082113"/>
    <lineage>
        <taxon>Eukaryota</taxon>
        <taxon>Metazoa</taxon>
        <taxon>Chordata</taxon>
        <taxon>Craniata</taxon>
        <taxon>Vertebrata</taxon>
        <taxon>Euteleostomi</taxon>
        <taxon>Mammalia</taxon>
        <taxon>Eutheria</taxon>
        <taxon>Laurasiatheria</taxon>
        <taxon>Artiodactyla</taxon>
        <taxon>Ruminantia</taxon>
        <taxon>Pecora</taxon>
        <taxon>Cervidae</taxon>
        <taxon>Odocoileinae</taxon>
        <taxon>Rangifer</taxon>
    </lineage>
</organism>
<evidence type="ECO:0000313" key="2">
    <source>
        <dbReference type="Proteomes" id="UP001176941"/>
    </source>
</evidence>
<dbReference type="EMBL" id="OX459967">
    <property type="protein sequence ID" value="CAI9171770.1"/>
    <property type="molecule type" value="Genomic_DNA"/>
</dbReference>
<protein>
    <submittedName>
        <fullName evidence="1">Uncharacterized protein</fullName>
    </submittedName>
</protein>
<gene>
    <name evidence="1" type="ORF">MRATA1EN1_LOCUS20732</name>
</gene>
<dbReference type="Proteomes" id="UP001176941">
    <property type="component" value="Chromosome 31"/>
</dbReference>